<feature type="chain" id="PRO_5011639999" evidence="2">
    <location>
        <begin position="25"/>
        <end position="158"/>
    </location>
</feature>
<dbReference type="PROSITE" id="PS00018">
    <property type="entry name" value="EF_HAND_1"/>
    <property type="match status" value="2"/>
</dbReference>
<dbReference type="InterPro" id="IPR002048">
    <property type="entry name" value="EF_hand_dom"/>
</dbReference>
<feature type="region of interest" description="Disordered" evidence="1">
    <location>
        <begin position="139"/>
        <end position="158"/>
    </location>
</feature>
<evidence type="ECO:0000256" key="2">
    <source>
        <dbReference type="SAM" id="SignalP"/>
    </source>
</evidence>
<keyword evidence="2" id="KW-0732">Signal</keyword>
<accession>A0A1H8C2V7</accession>
<gene>
    <name evidence="4" type="ORF">SAMN05192583_1436</name>
</gene>
<dbReference type="Pfam" id="PF13202">
    <property type="entry name" value="EF-hand_5"/>
    <property type="match status" value="3"/>
</dbReference>
<dbReference type="InterPro" id="IPR011992">
    <property type="entry name" value="EF-hand-dom_pair"/>
</dbReference>
<dbReference type="SMART" id="SM00054">
    <property type="entry name" value="EFh"/>
    <property type="match status" value="2"/>
</dbReference>
<dbReference type="AlphaFoldDB" id="A0A1H8C2V7"/>
<dbReference type="EMBL" id="FOCF01000003">
    <property type="protein sequence ID" value="SEM89501.1"/>
    <property type="molecule type" value="Genomic_DNA"/>
</dbReference>
<proteinExistence type="predicted"/>
<dbReference type="Gene3D" id="1.10.238.10">
    <property type="entry name" value="EF-hand"/>
    <property type="match status" value="1"/>
</dbReference>
<protein>
    <submittedName>
        <fullName evidence="4">EF hand</fullName>
    </submittedName>
</protein>
<dbReference type="InterPro" id="IPR018247">
    <property type="entry name" value="EF_Hand_1_Ca_BS"/>
</dbReference>
<evidence type="ECO:0000313" key="5">
    <source>
        <dbReference type="Proteomes" id="UP000199206"/>
    </source>
</evidence>
<dbReference type="CDD" id="cd00051">
    <property type="entry name" value="EFh"/>
    <property type="match status" value="1"/>
</dbReference>
<dbReference type="SUPFAM" id="SSF47473">
    <property type="entry name" value="EF-hand"/>
    <property type="match status" value="1"/>
</dbReference>
<name>A0A1H8C2V7_9SPHN</name>
<evidence type="ECO:0000256" key="1">
    <source>
        <dbReference type="SAM" id="MobiDB-lite"/>
    </source>
</evidence>
<dbReference type="Proteomes" id="UP000199206">
    <property type="component" value="Unassembled WGS sequence"/>
</dbReference>
<organism evidence="4 5">
    <name type="scientific">Sphingomonas gellani</name>
    <dbReference type="NCBI Taxonomy" id="1166340"/>
    <lineage>
        <taxon>Bacteria</taxon>
        <taxon>Pseudomonadati</taxon>
        <taxon>Pseudomonadota</taxon>
        <taxon>Alphaproteobacteria</taxon>
        <taxon>Sphingomonadales</taxon>
        <taxon>Sphingomonadaceae</taxon>
        <taxon>Sphingomonas</taxon>
    </lineage>
</organism>
<dbReference type="PROSITE" id="PS50222">
    <property type="entry name" value="EF_HAND_2"/>
    <property type="match status" value="2"/>
</dbReference>
<dbReference type="STRING" id="1166340.SAMN05192583_1436"/>
<feature type="domain" description="EF-hand" evidence="3">
    <location>
        <begin position="95"/>
        <end position="121"/>
    </location>
</feature>
<evidence type="ECO:0000259" key="3">
    <source>
        <dbReference type="PROSITE" id="PS50222"/>
    </source>
</evidence>
<feature type="compositionally biased region" description="Basic and acidic residues" evidence="1">
    <location>
        <begin position="139"/>
        <end position="148"/>
    </location>
</feature>
<keyword evidence="5" id="KW-1185">Reference proteome</keyword>
<feature type="signal peptide" evidence="2">
    <location>
        <begin position="1"/>
        <end position="24"/>
    </location>
</feature>
<reference evidence="5" key="1">
    <citation type="submission" date="2016-10" db="EMBL/GenBank/DDBJ databases">
        <authorList>
            <person name="Varghese N."/>
            <person name="Submissions S."/>
        </authorList>
    </citation>
    <scope>NUCLEOTIDE SEQUENCE [LARGE SCALE GENOMIC DNA]</scope>
    <source>
        <strain evidence="5">S6-262</strain>
    </source>
</reference>
<evidence type="ECO:0000313" key="4">
    <source>
        <dbReference type="EMBL" id="SEM89501.1"/>
    </source>
</evidence>
<sequence>MSRFPLLLAATVGVALSVPLAAPAAAQKTPARKVTPGAKTAAKVSPQVRAEFARSDTNKDGFLSRTEVTERVRRMDVGRSKLNGQQITDLSTLWFARADTNKDGKISPAEMQALLNATARRYDTNGDGVVSVEERQAARAETLNEVRRGPAGPKNPGR</sequence>
<feature type="domain" description="EF-hand" evidence="3">
    <location>
        <begin position="43"/>
        <end position="78"/>
    </location>
</feature>
<dbReference type="GO" id="GO:0005509">
    <property type="term" value="F:calcium ion binding"/>
    <property type="evidence" value="ECO:0007669"/>
    <property type="project" value="InterPro"/>
</dbReference>